<protein>
    <submittedName>
        <fullName evidence="4">NmrA family transcriptional regulator</fullName>
    </submittedName>
</protein>
<accession>A0A316TUR9</accession>
<keyword evidence="5" id="KW-1185">Reference proteome</keyword>
<dbReference type="Gene3D" id="3.40.50.720">
    <property type="entry name" value="NAD(P)-binding Rossmann-like Domain"/>
    <property type="match status" value="1"/>
</dbReference>
<evidence type="ECO:0000259" key="3">
    <source>
        <dbReference type="Pfam" id="PF05368"/>
    </source>
</evidence>
<dbReference type="RefSeq" id="WP_109643995.1">
    <property type="nucleotide sequence ID" value="NZ_QGGB01000001.1"/>
</dbReference>
<dbReference type="SUPFAM" id="SSF51735">
    <property type="entry name" value="NAD(P)-binding Rossmann-fold domains"/>
    <property type="match status" value="1"/>
</dbReference>
<proteinExistence type="predicted"/>
<dbReference type="PANTHER" id="PTHR47128:SF2">
    <property type="entry name" value="PROTEIN HIGH CHLOROPHYLL FLUORESCENCE PHENOTYPE 244, CHLOROPLASTIC"/>
    <property type="match status" value="1"/>
</dbReference>
<dbReference type="GO" id="GO:0009523">
    <property type="term" value="C:photosystem II"/>
    <property type="evidence" value="ECO:0007669"/>
    <property type="project" value="UniProtKB-KW"/>
</dbReference>
<dbReference type="PANTHER" id="PTHR47128">
    <property type="match status" value="1"/>
</dbReference>
<dbReference type="InterPro" id="IPR008030">
    <property type="entry name" value="NmrA-like"/>
</dbReference>
<gene>
    <name evidence="4" type="ORF">DDZ15_01115</name>
</gene>
<dbReference type="InterPro" id="IPR044256">
    <property type="entry name" value="HCF244-like"/>
</dbReference>
<reference evidence="4 5" key="1">
    <citation type="submission" date="2018-05" db="EMBL/GenBank/DDBJ databases">
        <title>Rhodohalobacter halophilus gen. nov., sp. nov., a moderately halophilic member of the family Balneolaceae.</title>
        <authorList>
            <person name="Liu Z.-W."/>
        </authorList>
    </citation>
    <scope>NUCLEOTIDE SEQUENCE [LARGE SCALE GENOMIC DNA]</scope>
    <source>
        <strain evidence="4 5">8A47</strain>
    </source>
</reference>
<comment type="caution">
    <text evidence="4">The sequence shown here is derived from an EMBL/GenBank/DDBJ whole genome shotgun (WGS) entry which is preliminary data.</text>
</comment>
<dbReference type="Pfam" id="PF05368">
    <property type="entry name" value="NmrA"/>
    <property type="match status" value="1"/>
</dbReference>
<dbReference type="InterPro" id="IPR036291">
    <property type="entry name" value="NAD(P)-bd_dom_sf"/>
</dbReference>
<keyword evidence="1" id="KW-0602">Photosynthesis</keyword>
<dbReference type="GO" id="GO:0015979">
    <property type="term" value="P:photosynthesis"/>
    <property type="evidence" value="ECO:0007669"/>
    <property type="project" value="UniProtKB-KW"/>
</dbReference>
<evidence type="ECO:0000313" key="5">
    <source>
        <dbReference type="Proteomes" id="UP000245533"/>
    </source>
</evidence>
<dbReference type="EMBL" id="QGGB01000001">
    <property type="protein sequence ID" value="PWN08263.1"/>
    <property type="molecule type" value="Genomic_DNA"/>
</dbReference>
<name>A0A316TUR9_9BACT</name>
<organism evidence="4 5">
    <name type="scientific">Rhodohalobacter mucosus</name>
    <dbReference type="NCBI Taxonomy" id="2079485"/>
    <lineage>
        <taxon>Bacteria</taxon>
        <taxon>Pseudomonadati</taxon>
        <taxon>Balneolota</taxon>
        <taxon>Balneolia</taxon>
        <taxon>Balneolales</taxon>
        <taxon>Balneolaceae</taxon>
        <taxon>Rhodohalobacter</taxon>
    </lineage>
</organism>
<keyword evidence="2" id="KW-0604">Photosystem II</keyword>
<dbReference type="AlphaFoldDB" id="A0A316TUR9"/>
<sequence>MNQSPSIVVIGATGMLGSRVTRVLHENGFDVTAAVRDPEKARKMPQLEGMRITYADLSQPETLETVMAGADYLYINVSTAPDERNASFKTEIDGLSNAIRAAEKAGVQRIGFLSSLVKDYEAGWWVFDIKRKAVDLLRTCSLPITIFYPSSFFENLTELQLKGNRVLIAGRQETQSWWIGTQDYGKMVAQAFRQDHGENREYTVQGPEPFSMDEAVDEFIDNVTSRNLKKLRTPMWVFRMLKPFSKTIDFQYNILNAINRYDEQFQSEVTWKELGKPKMTLSDFAHSFDEKQHSK</sequence>
<dbReference type="Proteomes" id="UP000245533">
    <property type="component" value="Unassembled WGS sequence"/>
</dbReference>
<dbReference type="OrthoDB" id="9780595at2"/>
<evidence type="ECO:0000256" key="2">
    <source>
        <dbReference type="ARBA" id="ARBA00023276"/>
    </source>
</evidence>
<evidence type="ECO:0000256" key="1">
    <source>
        <dbReference type="ARBA" id="ARBA00022531"/>
    </source>
</evidence>
<feature type="domain" description="NmrA-like" evidence="3">
    <location>
        <begin position="6"/>
        <end position="262"/>
    </location>
</feature>
<evidence type="ECO:0000313" key="4">
    <source>
        <dbReference type="EMBL" id="PWN08263.1"/>
    </source>
</evidence>